<keyword evidence="1" id="KW-0472">Membrane</keyword>
<dbReference type="InterPro" id="IPR045922">
    <property type="entry name" value="DUF6341"/>
</dbReference>
<keyword evidence="3" id="KW-1185">Reference proteome</keyword>
<accession>A0A1B9Y0U5</accession>
<dbReference type="EMBL" id="MAKX01000001">
    <property type="protein sequence ID" value="OCK43437.1"/>
    <property type="molecule type" value="Genomic_DNA"/>
</dbReference>
<evidence type="ECO:0000313" key="2">
    <source>
        <dbReference type="EMBL" id="OCK43437.1"/>
    </source>
</evidence>
<dbReference type="AlphaFoldDB" id="A0A1B9Y0U5"/>
<proteinExistence type="predicted"/>
<dbReference type="STRING" id="447689.BA195_01675"/>
<sequence>MLGLNIFRLIGDLFEFILVPFKWLRLEVAKGDLGWWTSNAVNWGFLLILLVLFAYWMKQSATFLKEGTEDRA</sequence>
<protein>
    <recommendedName>
        <fullName evidence="4">Uracil phosphoribosyltransferase</fullName>
    </recommendedName>
</protein>
<gene>
    <name evidence="2" type="ORF">BA195_01675</name>
</gene>
<evidence type="ECO:0000256" key="1">
    <source>
        <dbReference type="SAM" id="Phobius"/>
    </source>
</evidence>
<keyword evidence="1" id="KW-1133">Transmembrane helix</keyword>
<name>A0A1B9Y0U5_9FLAO</name>
<keyword evidence="1" id="KW-0812">Transmembrane</keyword>
<comment type="caution">
    <text evidence="2">The sequence shown here is derived from an EMBL/GenBank/DDBJ whole genome shotgun (WGS) entry which is preliminary data.</text>
</comment>
<dbReference type="Pfam" id="PF19868">
    <property type="entry name" value="DUF6341"/>
    <property type="match status" value="1"/>
</dbReference>
<evidence type="ECO:0000313" key="3">
    <source>
        <dbReference type="Proteomes" id="UP000093186"/>
    </source>
</evidence>
<dbReference type="Proteomes" id="UP000093186">
    <property type="component" value="Unassembled WGS sequence"/>
</dbReference>
<dbReference type="RefSeq" id="WP_068701794.1">
    <property type="nucleotide sequence ID" value="NZ_CANNGK010000002.1"/>
</dbReference>
<evidence type="ECO:0008006" key="4">
    <source>
        <dbReference type="Google" id="ProtNLM"/>
    </source>
</evidence>
<feature type="transmembrane region" description="Helical" evidence="1">
    <location>
        <begin position="36"/>
        <end position="57"/>
    </location>
</feature>
<reference evidence="2 3" key="1">
    <citation type="submission" date="2016-06" db="EMBL/GenBank/DDBJ databases">
        <title>Draft Genome Sequence of Tenacibaculum soleae UCD-KL19.</title>
        <authorList>
            <person name="Eisen J.A."/>
            <person name="Coil D.A."/>
            <person name="Lujan K.M."/>
        </authorList>
    </citation>
    <scope>NUCLEOTIDE SEQUENCE [LARGE SCALE GENOMIC DNA]</scope>
    <source>
        <strain evidence="2 3">UCD-KL19</strain>
    </source>
</reference>
<dbReference type="OrthoDB" id="1467828at2"/>
<organism evidence="2 3">
    <name type="scientific">Tenacibaculum soleae</name>
    <dbReference type="NCBI Taxonomy" id="447689"/>
    <lineage>
        <taxon>Bacteria</taxon>
        <taxon>Pseudomonadati</taxon>
        <taxon>Bacteroidota</taxon>
        <taxon>Flavobacteriia</taxon>
        <taxon>Flavobacteriales</taxon>
        <taxon>Flavobacteriaceae</taxon>
        <taxon>Tenacibaculum</taxon>
    </lineage>
</organism>